<dbReference type="AlphaFoldDB" id="A0A841U731"/>
<dbReference type="PANTHER" id="PTHR24320:SF148">
    <property type="entry name" value="NAD(P)-BINDING ROSSMANN-FOLD SUPERFAMILY PROTEIN"/>
    <property type="match status" value="1"/>
</dbReference>
<comment type="caution">
    <text evidence="4">The sequence shown here is derived from an EMBL/GenBank/DDBJ whole genome shotgun (WGS) entry which is preliminary data.</text>
</comment>
<dbReference type="InterPro" id="IPR002347">
    <property type="entry name" value="SDR_fam"/>
</dbReference>
<evidence type="ECO:0000256" key="2">
    <source>
        <dbReference type="ARBA" id="ARBA00023002"/>
    </source>
</evidence>
<sequence length="289" mass="32655">MKTNQREHIALITGANSGIGLALTRRLLSENWQVVALNRSDFPADDSFIQDHLRNGWLRAYKVTDLTDYGSLRPSLEEIKGKEQRIDILFNNAGGGSSELSYSRQGREKHYELLTVVPYIILMELKGLLNNGRFKTVINTSSQVFRFTKEFTIDNLEHPKTFRKMFGPYATSKLALSLWTQAAAPQLAKEDIKIRSVDPGINNTLRKGKDSGLTAWFELFMKFFSSPPTHGANLLYEGAFGKHRNETGVFLLKNRIADLKFTEHAQRVLEKVSEIYSHEFIGGSVQANG</sequence>
<reference evidence="4 5" key="1">
    <citation type="submission" date="2020-08" db="EMBL/GenBank/DDBJ databases">
        <title>Cohnella phylogeny.</title>
        <authorList>
            <person name="Dunlap C."/>
        </authorList>
    </citation>
    <scope>NUCLEOTIDE SEQUENCE [LARGE SCALE GENOMIC DNA]</scope>
    <source>
        <strain evidence="4 5">DSM 25239</strain>
    </source>
</reference>
<evidence type="ECO:0000256" key="3">
    <source>
        <dbReference type="RuleBase" id="RU000363"/>
    </source>
</evidence>
<protein>
    <submittedName>
        <fullName evidence="4">SDR family NAD(P)-dependent oxidoreductase</fullName>
    </submittedName>
</protein>
<dbReference type="PRINTS" id="PR00080">
    <property type="entry name" value="SDRFAMILY"/>
</dbReference>
<evidence type="ECO:0000313" key="5">
    <source>
        <dbReference type="Proteomes" id="UP000553776"/>
    </source>
</evidence>
<proteinExistence type="inferred from homology"/>
<dbReference type="InterPro" id="IPR036291">
    <property type="entry name" value="NAD(P)-bd_dom_sf"/>
</dbReference>
<dbReference type="Proteomes" id="UP000553776">
    <property type="component" value="Unassembled WGS sequence"/>
</dbReference>
<dbReference type="SUPFAM" id="SSF51735">
    <property type="entry name" value="NAD(P)-binding Rossmann-fold domains"/>
    <property type="match status" value="1"/>
</dbReference>
<dbReference type="Pfam" id="PF00106">
    <property type="entry name" value="adh_short"/>
    <property type="match status" value="1"/>
</dbReference>
<organism evidence="4 5">
    <name type="scientific">Cohnella xylanilytica</name>
    <dbReference type="NCBI Taxonomy" id="557555"/>
    <lineage>
        <taxon>Bacteria</taxon>
        <taxon>Bacillati</taxon>
        <taxon>Bacillota</taxon>
        <taxon>Bacilli</taxon>
        <taxon>Bacillales</taxon>
        <taxon>Paenibacillaceae</taxon>
        <taxon>Cohnella</taxon>
    </lineage>
</organism>
<dbReference type="InterPro" id="IPR020904">
    <property type="entry name" value="Sc_DH/Rdtase_CS"/>
</dbReference>
<comment type="similarity">
    <text evidence="1 3">Belongs to the short-chain dehydrogenases/reductases (SDR) family.</text>
</comment>
<dbReference type="Gene3D" id="3.40.50.720">
    <property type="entry name" value="NAD(P)-binding Rossmann-like Domain"/>
    <property type="match status" value="1"/>
</dbReference>
<dbReference type="GO" id="GO:0016491">
    <property type="term" value="F:oxidoreductase activity"/>
    <property type="evidence" value="ECO:0007669"/>
    <property type="project" value="UniProtKB-KW"/>
</dbReference>
<dbReference type="PROSITE" id="PS00061">
    <property type="entry name" value="ADH_SHORT"/>
    <property type="match status" value="1"/>
</dbReference>
<dbReference type="PANTHER" id="PTHR24320">
    <property type="entry name" value="RETINOL DEHYDROGENASE"/>
    <property type="match status" value="1"/>
</dbReference>
<dbReference type="PRINTS" id="PR00081">
    <property type="entry name" value="GDHRDH"/>
</dbReference>
<dbReference type="RefSeq" id="WP_185138058.1">
    <property type="nucleotide sequence ID" value="NZ_BORM01000025.1"/>
</dbReference>
<dbReference type="EMBL" id="JACJVR010000085">
    <property type="protein sequence ID" value="MBB6694083.1"/>
    <property type="molecule type" value="Genomic_DNA"/>
</dbReference>
<keyword evidence="2" id="KW-0560">Oxidoreductase</keyword>
<keyword evidence="5" id="KW-1185">Reference proteome</keyword>
<evidence type="ECO:0000313" key="4">
    <source>
        <dbReference type="EMBL" id="MBB6694083.1"/>
    </source>
</evidence>
<name>A0A841U731_9BACL</name>
<evidence type="ECO:0000256" key="1">
    <source>
        <dbReference type="ARBA" id="ARBA00006484"/>
    </source>
</evidence>
<accession>A0A841U731</accession>
<gene>
    <name evidence="4" type="ORF">H7B90_22020</name>
</gene>